<organism evidence="1">
    <name type="scientific">Nonomuraea gerenzanensis</name>
    <dbReference type="NCBI Taxonomy" id="93944"/>
    <lineage>
        <taxon>Bacteria</taxon>
        <taxon>Bacillati</taxon>
        <taxon>Actinomycetota</taxon>
        <taxon>Actinomycetes</taxon>
        <taxon>Streptosporangiales</taxon>
        <taxon>Streptosporangiaceae</taxon>
        <taxon>Nonomuraea</taxon>
    </lineage>
</organism>
<protein>
    <submittedName>
        <fullName evidence="1">Uncharacterized protein</fullName>
    </submittedName>
</protein>
<accession>A0A1M4DVH1</accession>
<proteinExistence type="predicted"/>
<name>A0A1M4DVH1_9ACTN</name>
<gene>
    <name evidence="1" type="ORF">BN4615_P88</name>
</gene>
<dbReference type="EMBL" id="LT559118">
    <property type="protein sequence ID" value="SBO90574.1"/>
    <property type="molecule type" value="Genomic_DNA"/>
</dbReference>
<dbReference type="AlphaFoldDB" id="A0A1M4DVH1"/>
<reference evidence="1" key="1">
    <citation type="submission" date="2016-04" db="EMBL/GenBank/DDBJ databases">
        <authorList>
            <person name="Evans L.H."/>
            <person name="Alamgir A."/>
            <person name="Owens N."/>
            <person name="Weber N.D."/>
            <person name="Virtaneva K."/>
            <person name="Barbian K."/>
            <person name="Babar A."/>
            <person name="Rosenke K."/>
        </authorList>
    </citation>
    <scope>NUCLEOTIDE SEQUENCE</scope>
    <source>
        <strain evidence="1">Nono1</strain>
    </source>
</reference>
<evidence type="ECO:0000313" key="1">
    <source>
        <dbReference type="EMBL" id="SBO90574.1"/>
    </source>
</evidence>
<sequence length="61" mass="6809">MRKGHASPREAFLAVSNYKSQFGHDPQEGPIERLMTAHLEKVLTVVRFTLAGISQWEGGVE</sequence>